<proteinExistence type="predicted"/>
<protein>
    <submittedName>
        <fullName evidence="1">G198 protein</fullName>
    </submittedName>
</protein>
<evidence type="ECO:0000313" key="2">
    <source>
        <dbReference type="Proteomes" id="UP001497392"/>
    </source>
</evidence>
<dbReference type="Gene3D" id="3.40.50.1240">
    <property type="entry name" value="Phosphoglycerate mutase-like"/>
    <property type="match status" value="1"/>
</dbReference>
<dbReference type="PANTHER" id="PTHR47821:SF2">
    <property type="entry name" value="PHOSPHOGLYCERATE MUTASE FAMILY PROTEIN"/>
    <property type="match status" value="1"/>
</dbReference>
<accession>A0ABP1FI37</accession>
<keyword evidence="2" id="KW-1185">Reference proteome</keyword>
<comment type="caution">
    <text evidence="1">The sequence shown here is derived from an EMBL/GenBank/DDBJ whole genome shotgun (WGS) entry which is preliminary data.</text>
</comment>
<organism evidence="1 2">
    <name type="scientific">Coccomyxa viridis</name>
    <dbReference type="NCBI Taxonomy" id="1274662"/>
    <lineage>
        <taxon>Eukaryota</taxon>
        <taxon>Viridiplantae</taxon>
        <taxon>Chlorophyta</taxon>
        <taxon>core chlorophytes</taxon>
        <taxon>Trebouxiophyceae</taxon>
        <taxon>Trebouxiophyceae incertae sedis</taxon>
        <taxon>Coccomyxaceae</taxon>
        <taxon>Coccomyxa</taxon>
    </lineage>
</organism>
<dbReference type="CDD" id="cd07067">
    <property type="entry name" value="HP_PGM_like"/>
    <property type="match status" value="1"/>
</dbReference>
<reference evidence="1 2" key="1">
    <citation type="submission" date="2024-06" db="EMBL/GenBank/DDBJ databases">
        <authorList>
            <person name="Kraege A."/>
            <person name="Thomma B."/>
        </authorList>
    </citation>
    <scope>NUCLEOTIDE SEQUENCE [LARGE SCALE GENOMIC DNA]</scope>
</reference>
<gene>
    <name evidence="1" type="primary">g198</name>
    <name evidence="1" type="ORF">VP750_LOCUS170</name>
</gene>
<dbReference type="InterPro" id="IPR029033">
    <property type="entry name" value="His_PPase_superfam"/>
</dbReference>
<sequence length="200" mass="21631">MELQNTYWVLRHGRSLANEKGIIVSTYEHGLPPYYGLPETGKQQAVQAGKELKAKMGGHSADVLVLCSPLTRALETAVLASEQLGILTTGSNFQIVEELLERNFGELELKPDSSYQKVWDADAASLSSAPAGGGESVTQVSERIKGLFCTLEAAHKGRTIVLVSHGDTLSILWATVKGLPLKEHRTHGLSTGELRLLHSC</sequence>
<dbReference type="EMBL" id="CAXHTA020000001">
    <property type="protein sequence ID" value="CAL5218511.1"/>
    <property type="molecule type" value="Genomic_DNA"/>
</dbReference>
<dbReference type="InterPro" id="IPR013078">
    <property type="entry name" value="His_Pase_superF_clade-1"/>
</dbReference>
<dbReference type="SMART" id="SM00855">
    <property type="entry name" value="PGAM"/>
    <property type="match status" value="1"/>
</dbReference>
<dbReference type="PANTHER" id="PTHR47821">
    <property type="entry name" value="PHOSPHOGLYCERATE MUTASE FAMILY PROTEIN"/>
    <property type="match status" value="1"/>
</dbReference>
<evidence type="ECO:0000313" key="1">
    <source>
        <dbReference type="EMBL" id="CAL5218511.1"/>
    </source>
</evidence>
<dbReference type="Pfam" id="PF00300">
    <property type="entry name" value="His_Phos_1"/>
    <property type="match status" value="1"/>
</dbReference>
<dbReference type="Proteomes" id="UP001497392">
    <property type="component" value="Unassembled WGS sequence"/>
</dbReference>
<name>A0ABP1FI37_9CHLO</name>
<dbReference type="SUPFAM" id="SSF53254">
    <property type="entry name" value="Phosphoglycerate mutase-like"/>
    <property type="match status" value="1"/>
</dbReference>